<sequence length="400" mass="45624">MPFSLTYSQRTGWEHEFDTMGIANSKVPNAELCYLGYLQKTEELTEQEWKDTKDDWIIFMQGVKNIHERNARCLQFEARVRTHIAPAYTQYVLSQPFNAVVPTLAEVVQMEEFLSIAAGPPFDQSLPDGVFDGAVARLPELVGKWQSEREEIVLQALRNTPVHAPGKEVQRNLLSYASTLFSCRKCGRAVAYPTLFVHECFLQLLSHSASTKRVSKKSRRKDEKEEGNTGPPAPEGGLSREALDEMVQLTFPRARSWHPGSNLVFNGPGYHHTVVVLDLLGLERTTTAEELRKLDPYLECRCGCFKERKSETMSWMQVIQYCKRHRLNSYEGSFAVVDKPGAGTRQQVTKYKPICSWCQPRNMLDDPTQDPTQHYIDEHWCTQAEAQAFDSRALKEELAD</sequence>
<dbReference type="OrthoDB" id="2322499at2759"/>
<dbReference type="Proteomes" id="UP000290288">
    <property type="component" value="Unassembled WGS sequence"/>
</dbReference>
<organism evidence="2 3">
    <name type="scientific">Candolleomyces aberdarensis</name>
    <dbReference type="NCBI Taxonomy" id="2316362"/>
    <lineage>
        <taxon>Eukaryota</taxon>
        <taxon>Fungi</taxon>
        <taxon>Dikarya</taxon>
        <taxon>Basidiomycota</taxon>
        <taxon>Agaricomycotina</taxon>
        <taxon>Agaricomycetes</taxon>
        <taxon>Agaricomycetidae</taxon>
        <taxon>Agaricales</taxon>
        <taxon>Agaricineae</taxon>
        <taxon>Psathyrellaceae</taxon>
        <taxon>Candolleomyces</taxon>
    </lineage>
</organism>
<dbReference type="STRING" id="2316362.A0A4Q2DK03"/>
<dbReference type="AlphaFoldDB" id="A0A4Q2DK03"/>
<evidence type="ECO:0000313" key="3">
    <source>
        <dbReference type="Proteomes" id="UP000290288"/>
    </source>
</evidence>
<evidence type="ECO:0000256" key="1">
    <source>
        <dbReference type="SAM" id="MobiDB-lite"/>
    </source>
</evidence>
<gene>
    <name evidence="2" type="ORF">EST38_g5600</name>
</gene>
<keyword evidence="3" id="KW-1185">Reference proteome</keyword>
<dbReference type="EMBL" id="SDEE01000158">
    <property type="protein sequence ID" value="RXW20263.1"/>
    <property type="molecule type" value="Genomic_DNA"/>
</dbReference>
<proteinExistence type="predicted"/>
<feature type="region of interest" description="Disordered" evidence="1">
    <location>
        <begin position="213"/>
        <end position="239"/>
    </location>
</feature>
<accession>A0A4Q2DK03</accession>
<evidence type="ECO:0000313" key="2">
    <source>
        <dbReference type="EMBL" id="RXW20263.1"/>
    </source>
</evidence>
<protein>
    <submittedName>
        <fullName evidence="2">Uncharacterized protein</fullName>
    </submittedName>
</protein>
<reference evidence="2 3" key="1">
    <citation type="submission" date="2019-01" db="EMBL/GenBank/DDBJ databases">
        <title>Draft genome sequence of Psathyrella aberdarensis IHI B618.</title>
        <authorList>
            <person name="Buettner E."/>
            <person name="Kellner H."/>
        </authorList>
    </citation>
    <scope>NUCLEOTIDE SEQUENCE [LARGE SCALE GENOMIC DNA]</scope>
    <source>
        <strain evidence="2 3">IHI B618</strain>
    </source>
</reference>
<name>A0A4Q2DK03_9AGAR</name>
<comment type="caution">
    <text evidence="2">The sequence shown here is derived from an EMBL/GenBank/DDBJ whole genome shotgun (WGS) entry which is preliminary data.</text>
</comment>